<protein>
    <submittedName>
        <fullName evidence="3">Protein s100-a16</fullName>
    </submittedName>
</protein>
<feature type="compositionally biased region" description="Polar residues" evidence="1">
    <location>
        <begin position="139"/>
        <end position="149"/>
    </location>
</feature>
<evidence type="ECO:0000313" key="3">
    <source>
        <dbReference type="EMBL" id="VFV19114.1"/>
    </source>
</evidence>
<evidence type="ECO:0000313" key="4">
    <source>
        <dbReference type="Proteomes" id="UP000386466"/>
    </source>
</evidence>
<feature type="domain" description="S100/CaBP-9k-type calcium binding subdomain" evidence="2">
    <location>
        <begin position="8"/>
        <end position="51"/>
    </location>
</feature>
<feature type="compositionally biased region" description="Basic and acidic residues" evidence="1">
    <location>
        <begin position="124"/>
        <end position="136"/>
    </location>
</feature>
<feature type="region of interest" description="Disordered" evidence="1">
    <location>
        <begin position="99"/>
        <end position="149"/>
    </location>
</feature>
<keyword evidence="4" id="KW-1185">Reference proteome</keyword>
<gene>
    <name evidence="3" type="ORF">LYPA_23C022537</name>
</gene>
<dbReference type="Pfam" id="PF01023">
    <property type="entry name" value="S_100"/>
    <property type="match status" value="1"/>
</dbReference>
<dbReference type="Gene3D" id="1.10.238.10">
    <property type="entry name" value="EF-hand"/>
    <property type="match status" value="1"/>
</dbReference>
<dbReference type="InterPro" id="IPR013787">
    <property type="entry name" value="S100_Ca-bd_sub"/>
</dbReference>
<proteinExistence type="predicted"/>
<dbReference type="AlphaFoldDB" id="A0A485MFU3"/>
<reference evidence="3 4" key="1">
    <citation type="submission" date="2019-01" db="EMBL/GenBank/DDBJ databases">
        <authorList>
            <person name="Alioto T."/>
            <person name="Alioto T."/>
        </authorList>
    </citation>
    <scope>NUCLEOTIDE SEQUENCE [LARGE SCALE GENOMIC DNA]</scope>
</reference>
<accession>A0A485MFU3</accession>
<sequence length="149" mass="16825">MADCYTELEKAVVVLVENFYKYVSKHSLVKNKISKSSFRKMLQKELNHMLTTRKPRLRGTARLARDPRAALLCLCPCGACSLPGETASASKQETIRCVKKPKHRGLRERERETECEQAPGSELEGEREREREREEGSQAGLTSGSISGW</sequence>
<organism evidence="3 4">
    <name type="scientific">Lynx pardinus</name>
    <name type="common">Iberian lynx</name>
    <name type="synonym">Felis pardina</name>
    <dbReference type="NCBI Taxonomy" id="191816"/>
    <lineage>
        <taxon>Eukaryota</taxon>
        <taxon>Metazoa</taxon>
        <taxon>Chordata</taxon>
        <taxon>Craniata</taxon>
        <taxon>Vertebrata</taxon>
        <taxon>Euteleostomi</taxon>
        <taxon>Mammalia</taxon>
        <taxon>Eutheria</taxon>
        <taxon>Laurasiatheria</taxon>
        <taxon>Carnivora</taxon>
        <taxon>Feliformia</taxon>
        <taxon>Felidae</taxon>
        <taxon>Felinae</taxon>
        <taxon>Lynx</taxon>
    </lineage>
</organism>
<evidence type="ECO:0000259" key="2">
    <source>
        <dbReference type="SMART" id="SM01394"/>
    </source>
</evidence>
<name>A0A485MFU3_LYNPA</name>
<dbReference type="Proteomes" id="UP000386466">
    <property type="component" value="Unassembled WGS sequence"/>
</dbReference>
<dbReference type="SMART" id="SM01394">
    <property type="entry name" value="S_100"/>
    <property type="match status" value="1"/>
</dbReference>
<evidence type="ECO:0000256" key="1">
    <source>
        <dbReference type="SAM" id="MobiDB-lite"/>
    </source>
</evidence>
<dbReference type="EMBL" id="CAAGRJ010001341">
    <property type="protein sequence ID" value="VFV19114.1"/>
    <property type="molecule type" value="Genomic_DNA"/>
</dbReference>